<accession>A0A9W6LNG2</accession>
<dbReference type="Proteomes" id="UP001144471">
    <property type="component" value="Unassembled WGS sequence"/>
</dbReference>
<gene>
    <name evidence="3" type="ORF">PM10SUCC1_28300</name>
</gene>
<feature type="region of interest" description="Disordered" evidence="2">
    <location>
        <begin position="1"/>
        <end position="20"/>
    </location>
</feature>
<evidence type="ECO:0000313" key="4">
    <source>
        <dbReference type="Proteomes" id="UP001144471"/>
    </source>
</evidence>
<proteinExistence type="predicted"/>
<dbReference type="RefSeq" id="WP_281836872.1">
    <property type="nucleotide sequence ID" value="NZ_BSDY01000016.1"/>
</dbReference>
<reference evidence="3" key="1">
    <citation type="submission" date="2022-12" db="EMBL/GenBank/DDBJ databases">
        <title>Reference genome sequencing for broad-spectrum identification of bacterial and archaeal isolates by mass spectrometry.</title>
        <authorList>
            <person name="Sekiguchi Y."/>
            <person name="Tourlousse D.M."/>
        </authorList>
    </citation>
    <scope>NUCLEOTIDE SEQUENCE</scope>
    <source>
        <strain evidence="3">10succ1</strain>
    </source>
</reference>
<keyword evidence="1" id="KW-0175">Coiled coil</keyword>
<dbReference type="AlphaFoldDB" id="A0A9W6LNG2"/>
<dbReference type="EMBL" id="BSDY01000016">
    <property type="protein sequence ID" value="GLI57316.1"/>
    <property type="molecule type" value="Genomic_DNA"/>
</dbReference>
<evidence type="ECO:0000256" key="1">
    <source>
        <dbReference type="SAM" id="Coils"/>
    </source>
</evidence>
<evidence type="ECO:0000313" key="3">
    <source>
        <dbReference type="EMBL" id="GLI57316.1"/>
    </source>
</evidence>
<sequence>MRWNDKNSDYAKERRGEDKELDWREDHVAGWDRWSLACLGAGGEENLLEEIKQRKVEELDIQIKRLELKVSQIVEAPFELYCIKDKHDRIAAKLRDKHQEVEDGEVIYFYRERYWREIEEVEVNMDWHNIHRKLEEYEKKSEYIETLEKMYSKRKKLSMDLSREELFSFTVKYNLRLN</sequence>
<evidence type="ECO:0000256" key="2">
    <source>
        <dbReference type="SAM" id="MobiDB-lite"/>
    </source>
</evidence>
<comment type="caution">
    <text evidence="3">The sequence shown here is derived from an EMBL/GenBank/DDBJ whole genome shotgun (WGS) entry which is preliminary data.</text>
</comment>
<organism evidence="3 4">
    <name type="scientific">Propionigenium maris DSM 9537</name>
    <dbReference type="NCBI Taxonomy" id="1123000"/>
    <lineage>
        <taxon>Bacteria</taxon>
        <taxon>Fusobacteriati</taxon>
        <taxon>Fusobacteriota</taxon>
        <taxon>Fusobacteriia</taxon>
        <taxon>Fusobacteriales</taxon>
        <taxon>Fusobacteriaceae</taxon>
        <taxon>Propionigenium</taxon>
    </lineage>
</organism>
<name>A0A9W6LNG2_9FUSO</name>
<feature type="coiled-coil region" evidence="1">
    <location>
        <begin position="49"/>
        <end position="76"/>
    </location>
</feature>
<keyword evidence="4" id="KW-1185">Reference proteome</keyword>
<protein>
    <submittedName>
        <fullName evidence="3">Uncharacterized protein</fullName>
    </submittedName>
</protein>